<dbReference type="SUPFAM" id="SSF51905">
    <property type="entry name" value="FAD/NAD(P)-binding domain"/>
    <property type="match status" value="1"/>
</dbReference>
<dbReference type="PANTHER" id="PTHR43104">
    <property type="entry name" value="L-2-HYDROXYGLUTARATE DEHYDROGENASE, MITOCHONDRIAL"/>
    <property type="match status" value="1"/>
</dbReference>
<dbReference type="InterPro" id="IPR006076">
    <property type="entry name" value="FAD-dep_OxRdtase"/>
</dbReference>
<evidence type="ECO:0000256" key="1">
    <source>
        <dbReference type="ARBA" id="ARBA00001974"/>
    </source>
</evidence>
<dbReference type="Proteomes" id="UP001519344">
    <property type="component" value="Unassembled WGS sequence"/>
</dbReference>
<keyword evidence="3" id="KW-0274">FAD</keyword>
<keyword evidence="4" id="KW-0560">Oxidoreductase</keyword>
<evidence type="ECO:0000256" key="5">
    <source>
        <dbReference type="ARBA" id="ARBA00037941"/>
    </source>
</evidence>
<dbReference type="RefSeq" id="WP_205301092.1">
    <property type="nucleotide sequence ID" value="NZ_JAAOZR010000094.1"/>
</dbReference>
<comment type="caution">
    <text evidence="7">The sequence shown here is derived from an EMBL/GenBank/DDBJ whole genome shotgun (WGS) entry which is preliminary data.</text>
</comment>
<dbReference type="InterPro" id="IPR036188">
    <property type="entry name" value="FAD/NAD-bd_sf"/>
</dbReference>
<evidence type="ECO:0000256" key="3">
    <source>
        <dbReference type="ARBA" id="ARBA00022827"/>
    </source>
</evidence>
<gene>
    <name evidence="7" type="ORF">J2Z65_006247</name>
</gene>
<protein>
    <submittedName>
        <fullName evidence="7">L-2-hydroxyglutarate oxidase LhgO</fullName>
    </submittedName>
</protein>
<proteinExistence type="inferred from homology"/>
<dbReference type="Gene3D" id="3.50.50.60">
    <property type="entry name" value="FAD/NAD(P)-binding domain"/>
    <property type="match status" value="1"/>
</dbReference>
<feature type="domain" description="FAD dependent oxidoreductase" evidence="6">
    <location>
        <begin position="7"/>
        <end position="326"/>
    </location>
</feature>
<accession>A0ABS4I937</accession>
<evidence type="ECO:0000313" key="8">
    <source>
        <dbReference type="Proteomes" id="UP001519344"/>
    </source>
</evidence>
<dbReference type="NCBIfam" id="NF008726">
    <property type="entry name" value="PRK11728.1"/>
    <property type="match status" value="1"/>
</dbReference>
<dbReference type="Gene3D" id="3.30.9.10">
    <property type="entry name" value="D-Amino Acid Oxidase, subunit A, domain 2"/>
    <property type="match status" value="1"/>
</dbReference>
<sequence length="405" mass="45671">MTVKAYDYVIIGAGVIGLTIARELKLREPGATVCILEKEEDVAAHASGRNSGVLHAGFYYTANSLKAKFTKEGNQAMRAYCKKNGLSLNECGKLVVAKDESELAGLEELKRRADINGVELKWIDEADVHVIDPNAKTHRKALFSPTTASVDPLEVCQMLKYDNMARGVSFYFQTQYKKHKGDLVFTSKNTFKFKYLINAAGLYADSIAHDFGFGLNYTIIPFKGIYLKYTKNKTDVRTNIYPVPNLGNPFLGVHYTKTVDGSIKIGPTAIPAFWRENYSGFRGFRWKEFLQIVGYEAKLFLTNSFHFRRLVFEEMRKYIRSYFIGLGMSMVWNIDPDGFGHYLRPGIRAQLLNKETLELVQDFVIEGDHHSMHVLNAVSPAFTCSMPFAAYVVDQITHLRGGSQA</sequence>
<reference evidence="7 8" key="1">
    <citation type="submission" date="2021-03" db="EMBL/GenBank/DDBJ databases">
        <title>Genomic Encyclopedia of Type Strains, Phase IV (KMG-IV): sequencing the most valuable type-strain genomes for metagenomic binning, comparative biology and taxonomic classification.</title>
        <authorList>
            <person name="Goeker M."/>
        </authorList>
    </citation>
    <scope>NUCLEOTIDE SEQUENCE [LARGE SCALE GENOMIC DNA]</scope>
    <source>
        <strain evidence="7 8">DSM 24950</strain>
    </source>
</reference>
<name>A0ABS4I937_9BACL</name>
<evidence type="ECO:0000259" key="6">
    <source>
        <dbReference type="Pfam" id="PF01266"/>
    </source>
</evidence>
<evidence type="ECO:0000256" key="2">
    <source>
        <dbReference type="ARBA" id="ARBA00022630"/>
    </source>
</evidence>
<dbReference type="Pfam" id="PF01266">
    <property type="entry name" value="DAO"/>
    <property type="match status" value="1"/>
</dbReference>
<dbReference type="PANTHER" id="PTHR43104:SF2">
    <property type="entry name" value="L-2-HYDROXYGLUTARATE DEHYDROGENASE, MITOCHONDRIAL"/>
    <property type="match status" value="1"/>
</dbReference>
<organism evidence="7 8">
    <name type="scientific">Paenibacillus aceris</name>
    <dbReference type="NCBI Taxonomy" id="869555"/>
    <lineage>
        <taxon>Bacteria</taxon>
        <taxon>Bacillati</taxon>
        <taxon>Bacillota</taxon>
        <taxon>Bacilli</taxon>
        <taxon>Bacillales</taxon>
        <taxon>Paenibacillaceae</taxon>
        <taxon>Paenibacillus</taxon>
    </lineage>
</organism>
<keyword evidence="8" id="KW-1185">Reference proteome</keyword>
<evidence type="ECO:0000313" key="7">
    <source>
        <dbReference type="EMBL" id="MBP1966986.1"/>
    </source>
</evidence>
<evidence type="ECO:0000256" key="4">
    <source>
        <dbReference type="ARBA" id="ARBA00023002"/>
    </source>
</evidence>
<comment type="cofactor">
    <cofactor evidence="1">
        <name>FAD</name>
        <dbReference type="ChEBI" id="CHEBI:57692"/>
    </cofactor>
</comment>
<comment type="similarity">
    <text evidence="5">Belongs to the L2HGDH family.</text>
</comment>
<dbReference type="EMBL" id="JAGGKV010000027">
    <property type="protein sequence ID" value="MBP1966986.1"/>
    <property type="molecule type" value="Genomic_DNA"/>
</dbReference>
<keyword evidence="2" id="KW-0285">Flavoprotein</keyword>